<name>A0A9D1D367_9ACTN</name>
<reference evidence="2" key="2">
    <citation type="journal article" date="2021" name="PeerJ">
        <title>Extensive microbial diversity within the chicken gut microbiome revealed by metagenomics and culture.</title>
        <authorList>
            <person name="Gilroy R."/>
            <person name="Ravi A."/>
            <person name="Getino M."/>
            <person name="Pursley I."/>
            <person name="Horton D.L."/>
            <person name="Alikhan N.F."/>
            <person name="Baker D."/>
            <person name="Gharbi K."/>
            <person name="Hall N."/>
            <person name="Watson M."/>
            <person name="Adriaenssens E.M."/>
            <person name="Foster-Nyarko E."/>
            <person name="Jarju S."/>
            <person name="Secka A."/>
            <person name="Antonio M."/>
            <person name="Oren A."/>
            <person name="Chaudhuri R.R."/>
            <person name="La Ragione R."/>
            <person name="Hildebrand F."/>
            <person name="Pallen M.J."/>
        </authorList>
    </citation>
    <scope>NUCLEOTIDE SEQUENCE</scope>
    <source>
        <strain evidence="2">ChiGjej1B1-2707</strain>
    </source>
</reference>
<dbReference type="PANTHER" id="PTHR36434">
    <property type="entry name" value="MEMBRANE PROTEASE YUGP-RELATED"/>
    <property type="match status" value="1"/>
</dbReference>
<accession>A0A9D1D367</accession>
<proteinExistence type="predicted"/>
<evidence type="ECO:0000256" key="1">
    <source>
        <dbReference type="SAM" id="Phobius"/>
    </source>
</evidence>
<keyword evidence="1" id="KW-1133">Transmembrane helix</keyword>
<dbReference type="AlphaFoldDB" id="A0A9D1D367"/>
<dbReference type="EMBL" id="DVGB01000057">
    <property type="protein sequence ID" value="HIR01520.1"/>
    <property type="molecule type" value="Genomic_DNA"/>
</dbReference>
<sequence length="221" mass="23971">MPLSYWGLIIITLAIGGAATFYVQSQLKKYRRVPSSLGITGAEMAQRMLAANGIYNVPIHRGGPDQDHFDPRSNSITLDPEAYSGTSITAIATACHEVGHACQFAQGYAPMKFRSALVPAVNLCSNLWMVLLVAGIFLNMAGLYTAAIIMYAVAVLFQLVTLPVEFNASRRAMAYLSTTGIYQQEQSGAFSVLRACALTYVAAALTSILQLLYLLSFRNDE</sequence>
<dbReference type="Proteomes" id="UP000824261">
    <property type="component" value="Unassembled WGS sequence"/>
</dbReference>
<comment type="caution">
    <text evidence="2">The sequence shown here is derived from an EMBL/GenBank/DDBJ whole genome shotgun (WGS) entry which is preliminary data.</text>
</comment>
<dbReference type="Pfam" id="PF04298">
    <property type="entry name" value="Zn_peptidase_2"/>
    <property type="match status" value="1"/>
</dbReference>
<evidence type="ECO:0000313" key="3">
    <source>
        <dbReference type="Proteomes" id="UP000824261"/>
    </source>
</evidence>
<keyword evidence="1" id="KW-0472">Membrane</keyword>
<reference evidence="2" key="1">
    <citation type="submission" date="2020-10" db="EMBL/GenBank/DDBJ databases">
        <authorList>
            <person name="Gilroy R."/>
        </authorList>
    </citation>
    <scope>NUCLEOTIDE SEQUENCE</scope>
    <source>
        <strain evidence="2">ChiGjej1B1-2707</strain>
    </source>
</reference>
<feature type="transmembrane region" description="Helical" evidence="1">
    <location>
        <begin position="6"/>
        <end position="23"/>
    </location>
</feature>
<feature type="transmembrane region" description="Helical" evidence="1">
    <location>
        <begin position="116"/>
        <end position="137"/>
    </location>
</feature>
<dbReference type="InterPro" id="IPR007395">
    <property type="entry name" value="Zn_peptidase_2"/>
</dbReference>
<protein>
    <submittedName>
        <fullName evidence="2">Zinc metallopeptidase</fullName>
    </submittedName>
</protein>
<feature type="transmembrane region" description="Helical" evidence="1">
    <location>
        <begin position="192"/>
        <end position="215"/>
    </location>
</feature>
<dbReference type="PANTHER" id="PTHR36434:SF1">
    <property type="entry name" value="MEMBRANE PROTEASE YUGP-RELATED"/>
    <property type="match status" value="1"/>
</dbReference>
<gene>
    <name evidence="2" type="ORF">IAA69_04580</name>
</gene>
<keyword evidence="1" id="KW-0812">Transmembrane</keyword>
<feature type="transmembrane region" description="Helical" evidence="1">
    <location>
        <begin position="143"/>
        <end position="164"/>
    </location>
</feature>
<evidence type="ECO:0000313" key="2">
    <source>
        <dbReference type="EMBL" id="HIR01520.1"/>
    </source>
</evidence>
<organism evidence="2 3">
    <name type="scientific">Candidatus Aveggerthella stercoripullorum</name>
    <dbReference type="NCBI Taxonomy" id="2840688"/>
    <lineage>
        <taxon>Bacteria</taxon>
        <taxon>Bacillati</taxon>
        <taxon>Actinomycetota</taxon>
        <taxon>Coriobacteriia</taxon>
        <taxon>Eggerthellales</taxon>
        <taxon>Eggerthellaceae</taxon>
        <taxon>Eggerthellaceae incertae sedis</taxon>
        <taxon>Candidatus Aveggerthella</taxon>
    </lineage>
</organism>